<feature type="domain" description="FATC" evidence="15">
    <location>
        <begin position="800"/>
        <end position="832"/>
    </location>
</feature>
<protein>
    <recommendedName>
        <fullName evidence="12">Serine/threonine-protein kinase ATR</fullName>
        <ecNumber evidence="3">2.7.11.1</ecNumber>
    </recommendedName>
</protein>
<dbReference type="Pfam" id="PF00454">
    <property type="entry name" value="PI3_PI4_kinase"/>
    <property type="match status" value="1"/>
</dbReference>
<keyword evidence="9" id="KW-0067">ATP-binding</keyword>
<accession>A0ABD6EH53</accession>
<keyword evidence="6" id="KW-0547">Nucleotide-binding</keyword>
<dbReference type="SMART" id="SM01343">
    <property type="entry name" value="FATC"/>
    <property type="match status" value="1"/>
</dbReference>
<keyword evidence="7" id="KW-0227">DNA damage</keyword>
<dbReference type="PROSITE" id="PS00916">
    <property type="entry name" value="PI3_4_KINASE_2"/>
    <property type="match status" value="1"/>
</dbReference>
<dbReference type="PROSITE" id="PS51189">
    <property type="entry name" value="FAT"/>
    <property type="match status" value="1"/>
</dbReference>
<comment type="caution">
    <text evidence="16">The sequence shown here is derived from an EMBL/GenBank/DDBJ whole genome shotgun (WGS) entry which is preliminary data.</text>
</comment>
<evidence type="ECO:0000256" key="5">
    <source>
        <dbReference type="ARBA" id="ARBA00022679"/>
    </source>
</evidence>
<dbReference type="PANTHER" id="PTHR11139">
    <property type="entry name" value="ATAXIA TELANGIECTASIA MUTATED ATM -RELATED"/>
    <property type="match status" value="1"/>
</dbReference>
<keyword evidence="4" id="KW-0723">Serine/threonine-protein kinase</keyword>
<dbReference type="PROSITE" id="PS50290">
    <property type="entry name" value="PI3_4_KINASE_3"/>
    <property type="match status" value="1"/>
</dbReference>
<keyword evidence="8" id="KW-0418">Kinase</keyword>
<dbReference type="PROSITE" id="PS51190">
    <property type="entry name" value="FATC"/>
    <property type="match status" value="1"/>
</dbReference>
<dbReference type="GO" id="GO:0006281">
    <property type="term" value="P:DNA repair"/>
    <property type="evidence" value="ECO:0007669"/>
    <property type="project" value="UniProtKB-KW"/>
</dbReference>
<reference evidence="16 17" key="1">
    <citation type="submission" date="2024-08" db="EMBL/GenBank/DDBJ databases">
        <title>Gnathostoma spinigerum genome.</title>
        <authorList>
            <person name="Gonzalez-Bertolin B."/>
            <person name="Monzon S."/>
            <person name="Zaballos A."/>
            <person name="Jimenez P."/>
            <person name="Dekumyoy P."/>
            <person name="Varona S."/>
            <person name="Cuesta I."/>
            <person name="Sumanam S."/>
            <person name="Adisakwattana P."/>
            <person name="Gasser R.B."/>
            <person name="Hernandez-Gonzalez A."/>
            <person name="Young N.D."/>
            <person name="Perteguer M.J."/>
        </authorList>
    </citation>
    <scope>NUCLEOTIDE SEQUENCE [LARGE SCALE GENOMIC DNA]</scope>
    <source>
        <strain evidence="16">AL3</strain>
        <tissue evidence="16">Liver</tissue>
    </source>
</reference>
<organism evidence="16 17">
    <name type="scientific">Gnathostoma spinigerum</name>
    <dbReference type="NCBI Taxonomy" id="75299"/>
    <lineage>
        <taxon>Eukaryota</taxon>
        <taxon>Metazoa</taxon>
        <taxon>Ecdysozoa</taxon>
        <taxon>Nematoda</taxon>
        <taxon>Chromadorea</taxon>
        <taxon>Rhabditida</taxon>
        <taxon>Spirurina</taxon>
        <taxon>Gnathostomatomorpha</taxon>
        <taxon>Gnathostomatoidea</taxon>
        <taxon>Gnathostomatidae</taxon>
        <taxon>Gnathostoma</taxon>
    </lineage>
</organism>
<sequence length="832" mass="95650">MQCSSVIEPILMVRRELLRLTNSPIVQVPVCDLLLQSCRMLRLAGHLQIAWTFLVEAKMLNVNNFEVAMEEARFLFEKGDQTQSIGILTKLLNDHFANKLEQLQNIIDSHRKSSSQPDFSQLREALKMESKEEKDNFVKVQLLLADYSRRAGACSFADLYSKYIALPQLSDPSEDLYYRVAVFLDNYLYSKNENVVGDKVILILQAYRRVLSQGRTHVFHVMPRMLTIWLDHAQRKAEEASDKSPENISSLNSAFGSIRSSVSEEKNLKDMNQLMLDAFNRLDHYVFYTSFAQLISRITHPDLDVFQSLKSILSQLLVDYPHQCLWQSISVFRCDKSKQQLRYDRCRLVYEVAKRKDSTTKLRKLISQYEYVAAAFIRVAEDNCPTGWQSQCSERYPFLSRFFISGEMDSSVKMSEPVAATNDELPTIVIPLREMIEHAIPTPVPLSLSQFHRGISSSNYHHDDSFKNIYIQSVEEKFLVLKSMVRPKKLTLIASDGNRYSVMCKAKDELRKDSRLMDINRMVNALLHQNADARRRQLSVRTYNVIPLQDAGGLIEWIPNLETFRCILEPLIAEKVHPVMTDKDWFKRWIPNGSVEAKIERLRSVYYPKHPLVMAEWFLRNFPDPCKWYAARLAFTHTSAVISMVGFILGLGDRHAENLLIDVMSGDTFHVDFNLLFNKGENLNVPEIVPFRLTRNIVNAFGATGVEGAFRRSCETTMRVLKENDEVLLTVLQTFVHDPLLEWIQSEKRTQQVKQHHGKTAAISASVAKQQANEAIDMIRSRLKGNIVSPRIYRNTLDCLPMSVEGQVGKLIQLAVDEVNLAQMYIGWCPFL</sequence>
<evidence type="ECO:0000256" key="12">
    <source>
        <dbReference type="ARBA" id="ARBA00024420"/>
    </source>
</evidence>
<dbReference type="SUPFAM" id="SSF56112">
    <property type="entry name" value="Protein kinase-like (PK-like)"/>
    <property type="match status" value="1"/>
</dbReference>
<dbReference type="InterPro" id="IPR036940">
    <property type="entry name" value="PI3/4_kinase_cat_sf"/>
</dbReference>
<dbReference type="Pfam" id="PF02260">
    <property type="entry name" value="FATC"/>
    <property type="match status" value="1"/>
</dbReference>
<dbReference type="AlphaFoldDB" id="A0ABD6EH53"/>
<keyword evidence="5" id="KW-0808">Transferase</keyword>
<evidence type="ECO:0000259" key="14">
    <source>
        <dbReference type="PROSITE" id="PS51189"/>
    </source>
</evidence>
<dbReference type="InterPro" id="IPR003151">
    <property type="entry name" value="PIK-rel_kinase_FAT"/>
</dbReference>
<evidence type="ECO:0000256" key="3">
    <source>
        <dbReference type="ARBA" id="ARBA00012513"/>
    </source>
</evidence>
<feature type="domain" description="FAT" evidence="14">
    <location>
        <begin position="1"/>
        <end position="334"/>
    </location>
</feature>
<comment type="subcellular location">
    <subcellularLocation>
        <location evidence="1">Nucleus</location>
    </subcellularLocation>
</comment>
<proteinExistence type="inferred from homology"/>
<evidence type="ECO:0000256" key="2">
    <source>
        <dbReference type="ARBA" id="ARBA00010769"/>
    </source>
</evidence>
<dbReference type="InterPro" id="IPR018936">
    <property type="entry name" value="PI3/4_kinase_CS"/>
</dbReference>
<dbReference type="Pfam" id="PF02259">
    <property type="entry name" value="FAT"/>
    <property type="match status" value="1"/>
</dbReference>
<dbReference type="Proteomes" id="UP001608902">
    <property type="component" value="Unassembled WGS sequence"/>
</dbReference>
<dbReference type="GO" id="GO:0005634">
    <property type="term" value="C:nucleus"/>
    <property type="evidence" value="ECO:0007669"/>
    <property type="project" value="UniProtKB-SubCell"/>
</dbReference>
<keyword evidence="10" id="KW-0234">DNA repair</keyword>
<dbReference type="Pfam" id="PF23593">
    <property type="entry name" value="HEAT_ATR"/>
    <property type="match status" value="1"/>
</dbReference>
<name>A0ABD6EH53_9BILA</name>
<dbReference type="InterPro" id="IPR050517">
    <property type="entry name" value="DDR_Repair_Kinase"/>
</dbReference>
<evidence type="ECO:0000256" key="4">
    <source>
        <dbReference type="ARBA" id="ARBA00022527"/>
    </source>
</evidence>
<comment type="similarity">
    <text evidence="2">Belongs to the PI3/PI4-kinase family. ATM subfamily.</text>
</comment>
<keyword evidence="11" id="KW-0539">Nucleus</keyword>
<evidence type="ECO:0000259" key="13">
    <source>
        <dbReference type="PROSITE" id="PS50290"/>
    </source>
</evidence>
<dbReference type="CDD" id="cd00892">
    <property type="entry name" value="PIKKc_ATR"/>
    <property type="match status" value="1"/>
</dbReference>
<evidence type="ECO:0000313" key="17">
    <source>
        <dbReference type="Proteomes" id="UP001608902"/>
    </source>
</evidence>
<feature type="domain" description="PI3K/PI4K catalytic" evidence="13">
    <location>
        <begin position="474"/>
        <end position="784"/>
    </location>
</feature>
<dbReference type="InterPro" id="IPR000403">
    <property type="entry name" value="PI3/4_kinase_cat_dom"/>
</dbReference>
<evidence type="ECO:0000256" key="1">
    <source>
        <dbReference type="ARBA" id="ARBA00004123"/>
    </source>
</evidence>
<evidence type="ECO:0000256" key="6">
    <source>
        <dbReference type="ARBA" id="ARBA00022741"/>
    </source>
</evidence>
<evidence type="ECO:0000256" key="10">
    <source>
        <dbReference type="ARBA" id="ARBA00023204"/>
    </source>
</evidence>
<dbReference type="InterPro" id="IPR011009">
    <property type="entry name" value="Kinase-like_dom_sf"/>
</dbReference>
<dbReference type="GO" id="GO:0004674">
    <property type="term" value="F:protein serine/threonine kinase activity"/>
    <property type="evidence" value="ECO:0007669"/>
    <property type="project" value="UniProtKB-KW"/>
</dbReference>
<gene>
    <name evidence="16" type="ORF">AB6A40_005250</name>
</gene>
<dbReference type="InterPro" id="IPR014009">
    <property type="entry name" value="PIK_FAT"/>
</dbReference>
<dbReference type="PANTHER" id="PTHR11139:SF69">
    <property type="entry name" value="SERINE_THREONINE-PROTEIN KINASE ATR"/>
    <property type="match status" value="1"/>
</dbReference>
<evidence type="ECO:0000313" key="16">
    <source>
        <dbReference type="EMBL" id="MFH4978541.1"/>
    </source>
</evidence>
<evidence type="ECO:0000256" key="11">
    <source>
        <dbReference type="ARBA" id="ARBA00023242"/>
    </source>
</evidence>
<evidence type="ECO:0000256" key="9">
    <source>
        <dbReference type="ARBA" id="ARBA00022840"/>
    </source>
</evidence>
<dbReference type="InterPro" id="IPR057564">
    <property type="entry name" value="HEAT_ATR"/>
</dbReference>
<dbReference type="InterPro" id="IPR003152">
    <property type="entry name" value="FATC_dom"/>
</dbReference>
<dbReference type="Gene3D" id="1.10.1070.11">
    <property type="entry name" value="Phosphatidylinositol 3-/4-kinase, catalytic domain"/>
    <property type="match status" value="1"/>
</dbReference>
<evidence type="ECO:0000256" key="8">
    <source>
        <dbReference type="ARBA" id="ARBA00022777"/>
    </source>
</evidence>
<dbReference type="GO" id="GO:0005524">
    <property type="term" value="F:ATP binding"/>
    <property type="evidence" value="ECO:0007669"/>
    <property type="project" value="UniProtKB-KW"/>
</dbReference>
<dbReference type="SMART" id="SM00146">
    <property type="entry name" value="PI3Kc"/>
    <property type="match status" value="1"/>
</dbReference>
<keyword evidence="17" id="KW-1185">Reference proteome</keyword>
<dbReference type="EMBL" id="JBGFUD010003287">
    <property type="protein sequence ID" value="MFH4978541.1"/>
    <property type="molecule type" value="Genomic_DNA"/>
</dbReference>
<dbReference type="Gene3D" id="3.30.1010.10">
    <property type="entry name" value="Phosphatidylinositol 3-kinase Catalytic Subunit, Chain A, domain 4"/>
    <property type="match status" value="1"/>
</dbReference>
<evidence type="ECO:0000256" key="7">
    <source>
        <dbReference type="ARBA" id="ARBA00022763"/>
    </source>
</evidence>
<dbReference type="EC" id="2.7.11.1" evidence="3"/>
<evidence type="ECO:0000259" key="15">
    <source>
        <dbReference type="PROSITE" id="PS51190"/>
    </source>
</evidence>